<proteinExistence type="predicted"/>
<gene>
    <name evidence="1" type="ORF">GMARGA_LOCUS20660</name>
</gene>
<dbReference type="Proteomes" id="UP000789901">
    <property type="component" value="Unassembled WGS sequence"/>
</dbReference>
<sequence>MEIWRGEYTTTLPAQVIENEYQKYPPKSALKDGIFSMTQEIEAFYTIVENSSANNSN</sequence>
<evidence type="ECO:0000313" key="1">
    <source>
        <dbReference type="EMBL" id="CAG8787281.1"/>
    </source>
</evidence>
<accession>A0ABN7VPR1</accession>
<organism evidence="1 2">
    <name type="scientific">Gigaspora margarita</name>
    <dbReference type="NCBI Taxonomy" id="4874"/>
    <lineage>
        <taxon>Eukaryota</taxon>
        <taxon>Fungi</taxon>
        <taxon>Fungi incertae sedis</taxon>
        <taxon>Mucoromycota</taxon>
        <taxon>Glomeromycotina</taxon>
        <taxon>Glomeromycetes</taxon>
        <taxon>Diversisporales</taxon>
        <taxon>Gigasporaceae</taxon>
        <taxon>Gigaspora</taxon>
    </lineage>
</organism>
<keyword evidence="2" id="KW-1185">Reference proteome</keyword>
<comment type="caution">
    <text evidence="1">The sequence shown here is derived from an EMBL/GenBank/DDBJ whole genome shotgun (WGS) entry which is preliminary data.</text>
</comment>
<feature type="non-terminal residue" evidence="1">
    <location>
        <position position="57"/>
    </location>
</feature>
<dbReference type="EMBL" id="CAJVQB010018325">
    <property type="protein sequence ID" value="CAG8787281.1"/>
    <property type="molecule type" value="Genomic_DNA"/>
</dbReference>
<protein>
    <submittedName>
        <fullName evidence="1">1663_t:CDS:1</fullName>
    </submittedName>
</protein>
<reference evidence="1 2" key="1">
    <citation type="submission" date="2021-06" db="EMBL/GenBank/DDBJ databases">
        <authorList>
            <person name="Kallberg Y."/>
            <person name="Tangrot J."/>
            <person name="Rosling A."/>
        </authorList>
    </citation>
    <scope>NUCLEOTIDE SEQUENCE [LARGE SCALE GENOMIC DNA]</scope>
    <source>
        <strain evidence="1 2">120-4 pot B 10/14</strain>
    </source>
</reference>
<evidence type="ECO:0000313" key="2">
    <source>
        <dbReference type="Proteomes" id="UP000789901"/>
    </source>
</evidence>
<name>A0ABN7VPR1_GIGMA</name>